<organism evidence="4 5">
    <name type="scientific">Thyridium curvatum</name>
    <dbReference type="NCBI Taxonomy" id="1093900"/>
    <lineage>
        <taxon>Eukaryota</taxon>
        <taxon>Fungi</taxon>
        <taxon>Dikarya</taxon>
        <taxon>Ascomycota</taxon>
        <taxon>Pezizomycotina</taxon>
        <taxon>Sordariomycetes</taxon>
        <taxon>Sordariomycetidae</taxon>
        <taxon>Thyridiales</taxon>
        <taxon>Thyridiaceae</taxon>
        <taxon>Thyridium</taxon>
    </lineage>
</organism>
<evidence type="ECO:0000256" key="2">
    <source>
        <dbReference type="SAM" id="MobiDB-lite"/>
    </source>
</evidence>
<gene>
    <name evidence="4" type="ORF">E0L32_002726</name>
</gene>
<feature type="compositionally biased region" description="Low complexity" evidence="2">
    <location>
        <begin position="115"/>
        <end position="138"/>
    </location>
</feature>
<dbReference type="InterPro" id="IPR052600">
    <property type="entry name" value="Nuc_rcpt_coact/corep"/>
</dbReference>
<feature type="region of interest" description="Disordered" evidence="2">
    <location>
        <begin position="74"/>
        <end position="384"/>
    </location>
</feature>
<feature type="domain" description="RRM" evidence="3">
    <location>
        <begin position="409"/>
        <end position="480"/>
    </location>
</feature>
<accession>A0A507BE39</accession>
<proteinExistence type="predicted"/>
<evidence type="ECO:0000256" key="1">
    <source>
        <dbReference type="PROSITE-ProRule" id="PRU00176"/>
    </source>
</evidence>
<feature type="compositionally biased region" description="Polar residues" evidence="2">
    <location>
        <begin position="97"/>
        <end position="114"/>
    </location>
</feature>
<evidence type="ECO:0000259" key="3">
    <source>
        <dbReference type="PROSITE" id="PS50102"/>
    </source>
</evidence>
<feature type="compositionally biased region" description="Basic and acidic residues" evidence="2">
    <location>
        <begin position="223"/>
        <end position="232"/>
    </location>
</feature>
<feature type="compositionally biased region" description="Polar residues" evidence="2">
    <location>
        <begin position="140"/>
        <end position="160"/>
    </location>
</feature>
<dbReference type="PANTHER" id="PTHR23295:SF6">
    <property type="entry name" value="NEOSIN, ISOFORM A"/>
    <property type="match status" value="1"/>
</dbReference>
<dbReference type="SUPFAM" id="SSF54928">
    <property type="entry name" value="RNA-binding domain, RBD"/>
    <property type="match status" value="1"/>
</dbReference>
<feature type="compositionally biased region" description="Basic and acidic residues" evidence="2">
    <location>
        <begin position="474"/>
        <end position="499"/>
    </location>
</feature>
<dbReference type="OrthoDB" id="10044938at2759"/>
<feature type="compositionally biased region" description="Basic and acidic residues" evidence="2">
    <location>
        <begin position="506"/>
        <end position="569"/>
    </location>
</feature>
<feature type="region of interest" description="Disordered" evidence="2">
    <location>
        <begin position="1"/>
        <end position="29"/>
    </location>
</feature>
<dbReference type="PROSITE" id="PS50102">
    <property type="entry name" value="RRM"/>
    <property type="match status" value="1"/>
</dbReference>
<dbReference type="GeneID" id="41970173"/>
<feature type="region of interest" description="Disordered" evidence="2">
    <location>
        <begin position="474"/>
        <end position="591"/>
    </location>
</feature>
<reference evidence="4 5" key="1">
    <citation type="submission" date="2019-06" db="EMBL/GenBank/DDBJ databases">
        <title>Draft genome sequence of the filamentous fungus Phialemoniopsis curvata isolated from diesel fuel.</title>
        <authorList>
            <person name="Varaljay V.A."/>
            <person name="Lyon W.J."/>
            <person name="Crouch A.L."/>
            <person name="Drake C.E."/>
            <person name="Hollomon J.M."/>
            <person name="Nadeau L.J."/>
            <person name="Nunn H.S."/>
            <person name="Stevenson B.S."/>
            <person name="Bojanowski C.L."/>
            <person name="Crookes-Goodson W.J."/>
        </authorList>
    </citation>
    <scope>NUCLEOTIDE SEQUENCE [LARGE SCALE GENOMIC DNA]</scope>
    <source>
        <strain evidence="4 5">D216</strain>
    </source>
</reference>
<dbReference type="Pfam" id="PF00076">
    <property type="entry name" value="RRM_1"/>
    <property type="match status" value="1"/>
</dbReference>
<evidence type="ECO:0000313" key="5">
    <source>
        <dbReference type="Proteomes" id="UP000319257"/>
    </source>
</evidence>
<feature type="compositionally biased region" description="Low complexity" evidence="2">
    <location>
        <begin position="249"/>
        <end position="259"/>
    </location>
</feature>
<feature type="compositionally biased region" description="Polar residues" evidence="2">
    <location>
        <begin position="287"/>
        <end position="297"/>
    </location>
</feature>
<dbReference type="InterPro" id="IPR000504">
    <property type="entry name" value="RRM_dom"/>
</dbReference>
<comment type="caution">
    <text evidence="4">The sequence shown here is derived from an EMBL/GenBank/DDBJ whole genome shotgun (WGS) entry which is preliminary data.</text>
</comment>
<feature type="compositionally biased region" description="Basic and acidic residues" evidence="2">
    <location>
        <begin position="579"/>
        <end position="591"/>
    </location>
</feature>
<protein>
    <recommendedName>
        <fullName evidence="3">RRM domain-containing protein</fullName>
    </recommendedName>
</protein>
<keyword evidence="1" id="KW-0694">RNA-binding</keyword>
<sequence>MTEQTPEIVAAAELSPLSPRPLHTFTSSPISVPALQDQADNLDVASLDNLASANHLPIMAATHDADDTIVVAGSDESDASIADDDSFDAYGEDDDTQQQANEQGASNDDYANTFDSPPAQEADADQAASAAANTAPDSLSLAQPSKTLPNQASAALTSGDASPANPSSAQSATPSPPQPTEVAKPTADSQPDPVSRAANPNLPSQTAQPGPGSDEDSSSVPIDIEKLVDDLAAKAAAAPAPEPAHSSDEPSSAVLSQPPSSAPGPPQPSSLPPKPTMTQDAAHLNALPSSFHPSSTGGNPGYGASSASTGTASHAPFHVSSGQTSAHATPGAPGTSNDAVHTLPPPPSANFPGTPGSASYPQAQAYSNPAALPSQDPQPQDGQQSFDDFVADERRYMAEAKWERFPEGSRIFIGNLSQERVSKRDVFDLFHKYGRMAQISLKSAYGFVQYHSVADAQQAMEALQGIDVRGRKIHLEYSRTQKKDKDRDRDRDRSPDRSKNRGAARGTDRYDGRDKRGRDDWRATNDNAARRNSERLRDSRSSGYESFDRSRDRSRSPNRYGRRDNDSYRRRSPSPYGRSRHEGDGLDIPRRYGSDVPDVQLLLTQEVERGFVGWVERAFQDRGLKTDAMFLNPRFPRDTLIQRQVIEGVHAVVELNSRAQNFAKIPLQLFDRSAGTQNVRFDIYQDLDPPMAAELVLRARAGAPSNQPTYPPAPNAYGQSYAAPAQAFGQAYANPQGPPAPQGMPDLSGLVGHIDNATLQKVLAALQTSQAPGSGMSVPPPAYSPPGQQMAMPGAPATSTPQIDINALLGSIQSAAGGPSPPPGAGPYGYPGSGAPSMMAPAGAGMNPNAPGAGADSAQAVQSIMAQLAKFK</sequence>
<dbReference type="SMART" id="SM00360">
    <property type="entry name" value="RRM"/>
    <property type="match status" value="1"/>
</dbReference>
<dbReference type="InterPro" id="IPR012677">
    <property type="entry name" value="Nucleotide-bd_a/b_plait_sf"/>
</dbReference>
<dbReference type="STRING" id="1093900.A0A507BE39"/>
<dbReference type="GO" id="GO:0003723">
    <property type="term" value="F:RNA binding"/>
    <property type="evidence" value="ECO:0007669"/>
    <property type="project" value="UniProtKB-UniRule"/>
</dbReference>
<dbReference type="InterPro" id="IPR035979">
    <property type="entry name" value="RBD_domain_sf"/>
</dbReference>
<name>A0A507BE39_9PEZI</name>
<dbReference type="AlphaFoldDB" id="A0A507BE39"/>
<dbReference type="EMBL" id="SKBQ01000011">
    <property type="protein sequence ID" value="TPX18217.1"/>
    <property type="molecule type" value="Genomic_DNA"/>
</dbReference>
<evidence type="ECO:0000313" key="4">
    <source>
        <dbReference type="EMBL" id="TPX18217.1"/>
    </source>
</evidence>
<feature type="compositionally biased region" description="Low complexity" evidence="2">
    <location>
        <begin position="303"/>
        <end position="315"/>
    </location>
</feature>
<feature type="compositionally biased region" description="Low complexity" evidence="2">
    <location>
        <begin position="161"/>
        <end position="173"/>
    </location>
</feature>
<dbReference type="PANTHER" id="PTHR23295">
    <property type="entry name" value="NUCLEAR RECEPTOR COACTIVATOR 5-RELATED"/>
    <property type="match status" value="1"/>
</dbReference>
<keyword evidence="5" id="KW-1185">Reference proteome</keyword>
<feature type="compositionally biased region" description="Pro residues" evidence="2">
    <location>
        <begin position="260"/>
        <end position="275"/>
    </location>
</feature>
<dbReference type="Proteomes" id="UP000319257">
    <property type="component" value="Unassembled WGS sequence"/>
</dbReference>
<feature type="compositionally biased region" description="Polar residues" evidence="2">
    <location>
        <begin position="356"/>
        <end position="367"/>
    </location>
</feature>
<feature type="compositionally biased region" description="Low complexity" evidence="2">
    <location>
        <begin position="373"/>
        <end position="384"/>
    </location>
</feature>
<dbReference type="InParanoid" id="A0A507BE39"/>
<dbReference type="RefSeq" id="XP_030999928.1">
    <property type="nucleotide sequence ID" value="XM_031136947.1"/>
</dbReference>
<dbReference type="Gene3D" id="3.30.70.330">
    <property type="match status" value="1"/>
</dbReference>
<feature type="compositionally biased region" description="Acidic residues" evidence="2">
    <location>
        <begin position="75"/>
        <end position="96"/>
    </location>
</feature>